<dbReference type="EMBL" id="JABBWM010000004">
    <property type="protein sequence ID" value="KAG2117828.1"/>
    <property type="molecule type" value="Genomic_DNA"/>
</dbReference>
<keyword evidence="3" id="KW-1185">Reference proteome</keyword>
<sequence length="719" mass="77445">MLVFATPYRSVDPYAARQRAWARHQQQLRNQSIQNALYAQQYPNQQSIHQLRSINGLLNRVLERDDYLHTPEPYYGYSTNDLAEFEYELALSRAARNAAIQQLHRDHNPAIRGWCAAPQAQRKKQERERELHARRRATEANGFLAHAEPYLSAYWPCGLPVDAELPTQATASTSKAPVQNQPCLQERLDDRMSQLQSIFDSLSGGTSTEAPVQCVPVTSTTPTSTQVNVNGEPTTSSYEGKGKAKEIRDSDESLKDRLEDRLMDQFQSELSNTFRSILTSLSEGTSTDTPRVPVTFAAPTSTQVNVDEERTTSSHKGKGKAKETPDSDTEEESSASPAQVASSLSQITWILSRLETLLADFQFPAELDFSPSRSPSPGYSALDTDDTFALTYTATNAPLRAQEHALSLLLGDLDNIPSFGSHAVRDARRAVVARVEQALEELEKGVEERRGRARARKADSVIVTVPVEQASEPENLTSADLAPIKVPVIDEAPTNVFVPALQVEAIAAAAPSPIEAIVDPVVLDAIIEAPTGSIGIATASVAEPSSTSASLPTASSEEPLTAQQVSVPQEEESEEPLVDAVGTAAVSEDPASEDAVIIEATDLPANADLIQPSSLSATRLTPPPLDTSDSHSQNTLGVSHADFENLTHADGDIPAEVVDTTDEPASLVPAAAAAASSFLGSDHEQTPSEVNVIESYSSVELAAPSSPVSETEVDTFLLL</sequence>
<feature type="compositionally biased region" description="Low complexity" evidence="1">
    <location>
        <begin position="217"/>
        <end position="230"/>
    </location>
</feature>
<proteinExistence type="predicted"/>
<dbReference type="InterPro" id="IPR036533">
    <property type="entry name" value="BAG_dom_sf"/>
</dbReference>
<feature type="region of interest" description="Disordered" evidence="1">
    <location>
        <begin position="281"/>
        <end position="339"/>
    </location>
</feature>
<dbReference type="OrthoDB" id="333905at2759"/>
<feature type="region of interest" description="Disordered" evidence="1">
    <location>
        <begin position="217"/>
        <end position="252"/>
    </location>
</feature>
<evidence type="ECO:0000313" key="3">
    <source>
        <dbReference type="Proteomes" id="UP000823399"/>
    </source>
</evidence>
<organism evidence="2 3">
    <name type="scientific">Suillus discolor</name>
    <dbReference type="NCBI Taxonomy" id="1912936"/>
    <lineage>
        <taxon>Eukaryota</taxon>
        <taxon>Fungi</taxon>
        <taxon>Dikarya</taxon>
        <taxon>Basidiomycota</taxon>
        <taxon>Agaricomycotina</taxon>
        <taxon>Agaricomycetes</taxon>
        <taxon>Agaricomycetidae</taxon>
        <taxon>Boletales</taxon>
        <taxon>Suillineae</taxon>
        <taxon>Suillaceae</taxon>
        <taxon>Suillus</taxon>
    </lineage>
</organism>
<accession>A0A9P7JZ98</accession>
<dbReference type="GO" id="GO:0051087">
    <property type="term" value="F:protein-folding chaperone binding"/>
    <property type="evidence" value="ECO:0007669"/>
    <property type="project" value="InterPro"/>
</dbReference>
<evidence type="ECO:0008006" key="4">
    <source>
        <dbReference type="Google" id="ProtNLM"/>
    </source>
</evidence>
<protein>
    <recommendedName>
        <fullName evidence="4">BAG domain-containing protein</fullName>
    </recommendedName>
</protein>
<gene>
    <name evidence="2" type="ORF">F5147DRAFT_668811</name>
</gene>
<evidence type="ECO:0000256" key="1">
    <source>
        <dbReference type="SAM" id="MobiDB-lite"/>
    </source>
</evidence>
<dbReference type="GeneID" id="64697655"/>
<dbReference type="AlphaFoldDB" id="A0A9P7JZ98"/>
<name>A0A9P7JZ98_9AGAM</name>
<dbReference type="Proteomes" id="UP000823399">
    <property type="component" value="Unassembled WGS sequence"/>
</dbReference>
<feature type="region of interest" description="Disordered" evidence="1">
    <location>
        <begin position="546"/>
        <end position="578"/>
    </location>
</feature>
<evidence type="ECO:0000313" key="2">
    <source>
        <dbReference type="EMBL" id="KAG2117828.1"/>
    </source>
</evidence>
<feature type="compositionally biased region" description="Low complexity" evidence="1">
    <location>
        <begin position="546"/>
        <end position="568"/>
    </location>
</feature>
<feature type="region of interest" description="Disordered" evidence="1">
    <location>
        <begin position="615"/>
        <end position="636"/>
    </location>
</feature>
<feature type="compositionally biased region" description="Basic and acidic residues" evidence="1">
    <location>
        <begin position="240"/>
        <end position="252"/>
    </location>
</feature>
<comment type="caution">
    <text evidence="2">The sequence shown here is derived from an EMBL/GenBank/DDBJ whole genome shotgun (WGS) entry which is preliminary data.</text>
</comment>
<dbReference type="SUPFAM" id="SSF63491">
    <property type="entry name" value="BAG domain"/>
    <property type="match status" value="1"/>
</dbReference>
<dbReference type="Gene3D" id="1.20.58.120">
    <property type="entry name" value="BAG domain"/>
    <property type="match status" value="1"/>
</dbReference>
<reference evidence="2" key="1">
    <citation type="journal article" date="2020" name="New Phytol.">
        <title>Comparative genomics reveals dynamic genome evolution in host specialist ectomycorrhizal fungi.</title>
        <authorList>
            <person name="Lofgren L.A."/>
            <person name="Nguyen N.H."/>
            <person name="Vilgalys R."/>
            <person name="Ruytinx J."/>
            <person name="Liao H.L."/>
            <person name="Branco S."/>
            <person name="Kuo A."/>
            <person name="LaButti K."/>
            <person name="Lipzen A."/>
            <person name="Andreopoulos W."/>
            <person name="Pangilinan J."/>
            <person name="Riley R."/>
            <person name="Hundley H."/>
            <person name="Na H."/>
            <person name="Barry K."/>
            <person name="Grigoriev I.V."/>
            <person name="Stajich J.E."/>
            <person name="Kennedy P.G."/>
        </authorList>
    </citation>
    <scope>NUCLEOTIDE SEQUENCE</scope>
    <source>
        <strain evidence="2">FC423</strain>
    </source>
</reference>
<dbReference type="RefSeq" id="XP_041298345.1">
    <property type="nucleotide sequence ID" value="XM_041435396.1"/>
</dbReference>